<dbReference type="InterPro" id="IPR024096">
    <property type="entry name" value="NO_sig/Golgi_transp_ligand-bd"/>
</dbReference>
<organism evidence="12 13">
    <name type="scientific">Aquatica leii</name>
    <dbReference type="NCBI Taxonomy" id="1421715"/>
    <lineage>
        <taxon>Eukaryota</taxon>
        <taxon>Metazoa</taxon>
        <taxon>Ecdysozoa</taxon>
        <taxon>Arthropoda</taxon>
        <taxon>Hexapoda</taxon>
        <taxon>Insecta</taxon>
        <taxon>Pterygota</taxon>
        <taxon>Neoptera</taxon>
        <taxon>Endopterygota</taxon>
        <taxon>Coleoptera</taxon>
        <taxon>Polyphaga</taxon>
        <taxon>Elateriformia</taxon>
        <taxon>Elateroidea</taxon>
        <taxon>Lampyridae</taxon>
        <taxon>Luciolinae</taxon>
        <taxon>Aquatica</taxon>
    </lineage>
</organism>
<dbReference type="PROSITE" id="PS00452">
    <property type="entry name" value="GUANYLATE_CYCLASE_1"/>
    <property type="match status" value="1"/>
</dbReference>
<dbReference type="CDD" id="cd07302">
    <property type="entry name" value="CHD"/>
    <property type="match status" value="1"/>
</dbReference>
<dbReference type="InterPro" id="IPR038158">
    <property type="entry name" value="H-NOX_domain_sf"/>
</dbReference>
<dbReference type="GO" id="GO:0038060">
    <property type="term" value="P:nitric oxide-cGMP-mediated signaling"/>
    <property type="evidence" value="ECO:0007669"/>
    <property type="project" value="TreeGrafter"/>
</dbReference>
<keyword evidence="7" id="KW-0141">cGMP biosynthesis</keyword>
<comment type="similarity">
    <text evidence="8">Belongs to the adenylyl cyclase class-4/guanylyl cyclase family.</text>
</comment>
<dbReference type="GO" id="GO:0019826">
    <property type="term" value="F:oxygen sensor activity"/>
    <property type="evidence" value="ECO:0007669"/>
    <property type="project" value="TreeGrafter"/>
</dbReference>
<evidence type="ECO:0000313" key="13">
    <source>
        <dbReference type="Proteomes" id="UP001353858"/>
    </source>
</evidence>
<dbReference type="GO" id="GO:0005525">
    <property type="term" value="F:GTP binding"/>
    <property type="evidence" value="ECO:0007669"/>
    <property type="project" value="UniProtKB-KW"/>
</dbReference>
<proteinExistence type="inferred from homology"/>
<dbReference type="Gene3D" id="2.40.70.10">
    <property type="entry name" value="Acid Proteases"/>
    <property type="match status" value="1"/>
</dbReference>
<dbReference type="Gene3D" id="3.90.1520.10">
    <property type="entry name" value="H-NOX domain"/>
    <property type="match status" value="1"/>
</dbReference>
<dbReference type="EMBL" id="JARPUR010000001">
    <property type="protein sequence ID" value="KAK4886448.1"/>
    <property type="molecule type" value="Genomic_DNA"/>
</dbReference>
<dbReference type="GO" id="GO:0020037">
    <property type="term" value="F:heme binding"/>
    <property type="evidence" value="ECO:0007669"/>
    <property type="project" value="InterPro"/>
</dbReference>
<dbReference type="InterPro" id="IPR001054">
    <property type="entry name" value="A/G_cyclase"/>
</dbReference>
<dbReference type="GO" id="GO:0008074">
    <property type="term" value="C:guanylate cyclase complex, soluble"/>
    <property type="evidence" value="ECO:0007669"/>
    <property type="project" value="TreeGrafter"/>
</dbReference>
<dbReference type="Gene3D" id="6.10.250.780">
    <property type="match status" value="1"/>
</dbReference>
<dbReference type="FunFam" id="3.30.70.1230:FF:000059">
    <property type="entry name" value="Guanylate cyclase"/>
    <property type="match status" value="1"/>
</dbReference>
<dbReference type="InterPro" id="IPR029787">
    <property type="entry name" value="Nucleotide_cyclase"/>
</dbReference>
<dbReference type="GO" id="GO:0004383">
    <property type="term" value="F:guanylate cyclase activity"/>
    <property type="evidence" value="ECO:0007669"/>
    <property type="project" value="UniProtKB-EC"/>
</dbReference>
<feature type="coiled-coil region" evidence="9">
    <location>
        <begin position="688"/>
        <end position="722"/>
    </location>
</feature>
<dbReference type="GO" id="GO:0004190">
    <property type="term" value="F:aspartic-type endopeptidase activity"/>
    <property type="evidence" value="ECO:0007669"/>
    <property type="project" value="InterPro"/>
</dbReference>
<dbReference type="PROSITE" id="PS50125">
    <property type="entry name" value="GUANYLATE_CYCLASE_2"/>
    <property type="match status" value="1"/>
</dbReference>
<dbReference type="Gene3D" id="3.30.70.1230">
    <property type="entry name" value="Nucleotide cyclase"/>
    <property type="match status" value="1"/>
</dbReference>
<keyword evidence="13" id="KW-1185">Reference proteome</keyword>
<reference evidence="13" key="1">
    <citation type="submission" date="2023-01" db="EMBL/GenBank/DDBJ databases">
        <title>Key to firefly adult light organ development and bioluminescence: homeobox transcription factors regulate luciferase expression and transportation to peroxisome.</title>
        <authorList>
            <person name="Fu X."/>
        </authorList>
    </citation>
    <scope>NUCLEOTIDE SEQUENCE [LARGE SCALE GENOMIC DNA]</scope>
</reference>
<feature type="compositionally biased region" description="Acidic residues" evidence="10">
    <location>
        <begin position="164"/>
        <end position="173"/>
    </location>
</feature>
<dbReference type="Pfam" id="PF07700">
    <property type="entry name" value="HNOB"/>
    <property type="match status" value="1"/>
</dbReference>
<dbReference type="GO" id="GO:0070482">
    <property type="term" value="P:response to oxygen levels"/>
    <property type="evidence" value="ECO:0007669"/>
    <property type="project" value="TreeGrafter"/>
</dbReference>
<protein>
    <recommendedName>
        <fullName evidence="2">guanylate cyclase</fullName>
        <ecNumber evidence="2">4.6.1.2</ecNumber>
    </recommendedName>
</protein>
<evidence type="ECO:0000313" key="12">
    <source>
        <dbReference type="EMBL" id="KAK4886448.1"/>
    </source>
</evidence>
<evidence type="ECO:0000256" key="8">
    <source>
        <dbReference type="RuleBase" id="RU000405"/>
    </source>
</evidence>
<dbReference type="PROSITE" id="PS00141">
    <property type="entry name" value="ASP_PROTEASE"/>
    <property type="match status" value="1"/>
</dbReference>
<comment type="caution">
    <text evidence="12">The sequence shown here is derived from an EMBL/GenBank/DDBJ whole genome shotgun (WGS) entry which is preliminary data.</text>
</comment>
<dbReference type="SUPFAM" id="SSF50630">
    <property type="entry name" value="Acid proteases"/>
    <property type="match status" value="1"/>
</dbReference>
<keyword evidence="9" id="KW-0175">Coiled coil</keyword>
<evidence type="ECO:0000256" key="1">
    <source>
        <dbReference type="ARBA" id="ARBA00004496"/>
    </source>
</evidence>
<name>A0AAN7PHK6_9COLE</name>
<dbReference type="PANTHER" id="PTHR45655:SF10">
    <property type="entry name" value="SOLUBLE GUANYLATE CYCLASE 88E"/>
    <property type="match status" value="1"/>
</dbReference>
<dbReference type="GO" id="GO:0006508">
    <property type="term" value="P:proteolysis"/>
    <property type="evidence" value="ECO:0007669"/>
    <property type="project" value="InterPro"/>
</dbReference>
<dbReference type="SUPFAM" id="SSF55073">
    <property type="entry name" value="Nucleotide cyclase"/>
    <property type="match status" value="1"/>
</dbReference>
<gene>
    <name evidence="12" type="ORF">RN001_002719</name>
</gene>
<dbReference type="GO" id="GO:0070026">
    <property type="term" value="F:nitric oxide binding"/>
    <property type="evidence" value="ECO:0007669"/>
    <property type="project" value="TreeGrafter"/>
</dbReference>
<dbReference type="InterPro" id="IPR018297">
    <property type="entry name" value="A/G_cyclase_CS"/>
</dbReference>
<dbReference type="EC" id="4.6.1.2" evidence="2"/>
<evidence type="ECO:0000256" key="4">
    <source>
        <dbReference type="ARBA" id="ARBA00022741"/>
    </source>
</evidence>
<evidence type="ECO:0000256" key="3">
    <source>
        <dbReference type="ARBA" id="ARBA00022490"/>
    </source>
</evidence>
<keyword evidence="4" id="KW-0547">Nucleotide-binding</keyword>
<dbReference type="SMART" id="SM00044">
    <property type="entry name" value="CYCc"/>
    <property type="match status" value="1"/>
</dbReference>
<comment type="subcellular location">
    <subcellularLocation>
        <location evidence="1">Cytoplasm</location>
    </subcellularLocation>
</comment>
<evidence type="ECO:0000256" key="7">
    <source>
        <dbReference type="ARBA" id="ARBA00023293"/>
    </source>
</evidence>
<keyword evidence="5" id="KW-0342">GTP-binding</keyword>
<evidence type="ECO:0000256" key="6">
    <source>
        <dbReference type="ARBA" id="ARBA00023239"/>
    </source>
</evidence>
<keyword evidence="3" id="KW-0963">Cytoplasm</keyword>
<evidence type="ECO:0000259" key="11">
    <source>
        <dbReference type="PROSITE" id="PS50125"/>
    </source>
</evidence>
<dbReference type="SUPFAM" id="SSF111126">
    <property type="entry name" value="Ligand-binding domain in the NO signalling and Golgi transport"/>
    <property type="match status" value="1"/>
</dbReference>
<keyword evidence="6 8" id="KW-0456">Lyase</keyword>
<dbReference type="Gene3D" id="3.30.450.260">
    <property type="entry name" value="Haem NO binding associated domain"/>
    <property type="match status" value="1"/>
</dbReference>
<dbReference type="PANTHER" id="PTHR45655">
    <property type="entry name" value="GUANYLATE CYCLASE SOLUBLE SUBUNIT BETA-2"/>
    <property type="match status" value="1"/>
</dbReference>
<dbReference type="Pfam" id="PF07701">
    <property type="entry name" value="HNOBA"/>
    <property type="match status" value="1"/>
</dbReference>
<dbReference type="InterPro" id="IPR001969">
    <property type="entry name" value="Aspartic_peptidase_AS"/>
</dbReference>
<evidence type="ECO:0000256" key="9">
    <source>
        <dbReference type="SAM" id="Coils"/>
    </source>
</evidence>
<evidence type="ECO:0000256" key="5">
    <source>
        <dbReference type="ARBA" id="ARBA00023134"/>
    </source>
</evidence>
<feature type="domain" description="Guanylate cyclase" evidence="11">
    <location>
        <begin position="752"/>
        <end position="880"/>
    </location>
</feature>
<dbReference type="Pfam" id="PF00211">
    <property type="entry name" value="Guanylate_cyc"/>
    <property type="match status" value="1"/>
</dbReference>
<sequence>MKIMFFISKNSRQRLNFAYLEVGNVSDMRAALRGCIKIEKQSGSLSYPDYDIPFQEDYDALKTKLAELNSLIDSLDSVNVVKVSKKFSTKFTHSFGRCNRIKAISENEKKLSNLLMVEFLKLTSHFDKRKKMVRRVSVTTQVPLDVSSANIDETDPAVVTSEDSSSEFEEGTEQDTPFGRCGTHSSPLVIPPKVSAKVKRRYAVTPYEDPSLPVKQQAILDFVLAHAETDERPYLKIEILGHSISGLLDSGATNTILGNPGIELIQKLGLKLQMNKNSQIRLANGTMCECLGVVSVPVNLLGICGLVEIYHDVFNSLLLKLFTTRLIYQTTMYGLILENLSEYIKHAYGDDKWEEIRKAAAVDQPSFSTHQVYSENLVPKLAKKAIEILNTTERDFFDGMGVFFIGFITQYGYDRVLSVLGRHMRDFLNGLDNLHEYLKFSYPRMRAPSFICENESRTGLTLHYRSKRKGFVYYTMGQIREVARHFYHKEMKIELVKEELLYDMVHVTFQLNFDNRAYSLATLAMTREEKHLPVSAIVLFEIFPFSIVFGSDMTVHSIGNSLMVILPDLIGKKLTNWFDLVRPLISFKFDTILNRTNNIFELISVEPLINSKMVENIQKDILEDDDNDDRNLRLKGQMVYMESWEMLMYLGTPVMPDLNSLISSGLYINDLSMHDFSRDLMLAGTQQSVELKLALDQEQQKSKKLEESMRKLDEEMKRTDELLYQMIPKQVADRLRSGLSPIDTCEMFDTVSILFSDVVTFTQICSRITPMQVVSMLNAMYSAFDTLTERNAVYKVETIGDAYMVVAGAPEKDSNHAARVCDMALDMVDAITDLKDPSTGQHLRIRVGVHSGAVVAGIVGLKMPRYCLFGDTVNTASRMESSSEPMKIHISHTTKELLPAEYRVQERGEVEVKGKGAMKTYWLQSREARPPLPKLIDVPELENPSNENVIKQVEDQRKASVYSPITFQDVARKSIVNSPIKELGLDTTSRTNFSSSVKLTNNQSVQTNATPSKVFGSSIHDLGEFVHESALSNIEKKPIIKPGRSNSEIVTSQTGALIRKNINNEVVIERCNHCCCHQLRHYVKNIDQTQPLTSKSDGSIMEINKKSSENNLPNSYSHTINSHYQQECCSGFTPGRHKLPSNTCAII</sequence>
<dbReference type="Proteomes" id="UP001353858">
    <property type="component" value="Unassembled WGS sequence"/>
</dbReference>
<dbReference type="InterPro" id="IPR011644">
    <property type="entry name" value="Heme_NO-bd"/>
</dbReference>
<feature type="region of interest" description="Disordered" evidence="10">
    <location>
        <begin position="153"/>
        <end position="184"/>
    </location>
</feature>
<evidence type="ECO:0000256" key="2">
    <source>
        <dbReference type="ARBA" id="ARBA00012202"/>
    </source>
</evidence>
<dbReference type="AlphaFoldDB" id="A0AAN7PHK6"/>
<accession>A0AAN7PHK6</accession>
<dbReference type="InterPro" id="IPR011645">
    <property type="entry name" value="HNOB_dom_associated"/>
</dbReference>
<evidence type="ECO:0000256" key="10">
    <source>
        <dbReference type="SAM" id="MobiDB-lite"/>
    </source>
</evidence>
<dbReference type="InterPro" id="IPR021109">
    <property type="entry name" value="Peptidase_aspartic_dom_sf"/>
</dbReference>
<dbReference type="InterPro" id="IPR042463">
    <property type="entry name" value="HNOB_dom_associated_sf"/>
</dbReference>